<dbReference type="Proteomes" id="UP001370348">
    <property type="component" value="Chromosome"/>
</dbReference>
<dbReference type="EMBL" id="CP089984">
    <property type="protein sequence ID" value="WXB14206.1"/>
    <property type="molecule type" value="Genomic_DNA"/>
</dbReference>
<gene>
    <name evidence="2" type="ORF">LZC94_41055</name>
</gene>
<evidence type="ECO:0000256" key="1">
    <source>
        <dbReference type="SAM" id="MobiDB-lite"/>
    </source>
</evidence>
<evidence type="ECO:0008006" key="4">
    <source>
        <dbReference type="Google" id="ProtNLM"/>
    </source>
</evidence>
<feature type="region of interest" description="Disordered" evidence="1">
    <location>
        <begin position="84"/>
        <end position="107"/>
    </location>
</feature>
<reference evidence="2 3" key="1">
    <citation type="submission" date="2021-12" db="EMBL/GenBank/DDBJ databases">
        <title>Discovery of the Pendulisporaceae a myxobacterial family with distinct sporulation behavior and unique specialized metabolism.</title>
        <authorList>
            <person name="Garcia R."/>
            <person name="Popoff A."/>
            <person name="Bader C.D."/>
            <person name="Loehr J."/>
            <person name="Walesch S."/>
            <person name="Walt C."/>
            <person name="Boldt J."/>
            <person name="Bunk B."/>
            <person name="Haeckl F.J.F.P.J."/>
            <person name="Gunesch A.P."/>
            <person name="Birkelbach J."/>
            <person name="Nuebel U."/>
            <person name="Pietschmann T."/>
            <person name="Bach T."/>
            <person name="Mueller R."/>
        </authorList>
    </citation>
    <scope>NUCLEOTIDE SEQUENCE [LARGE SCALE GENOMIC DNA]</scope>
    <source>
        <strain evidence="2 3">MSr11954</strain>
    </source>
</reference>
<dbReference type="RefSeq" id="WP_394823824.1">
    <property type="nucleotide sequence ID" value="NZ_CP089984.1"/>
</dbReference>
<evidence type="ECO:0000313" key="2">
    <source>
        <dbReference type="EMBL" id="WXB14206.1"/>
    </source>
</evidence>
<proteinExistence type="predicted"/>
<protein>
    <recommendedName>
        <fullName evidence="4">Lipoprotein</fullName>
    </recommendedName>
</protein>
<accession>A0ABZ2LWS1</accession>
<evidence type="ECO:0000313" key="3">
    <source>
        <dbReference type="Proteomes" id="UP001370348"/>
    </source>
</evidence>
<keyword evidence="3" id="KW-1185">Reference proteome</keyword>
<name>A0ABZ2LWS1_9BACT</name>
<sequence length="107" mass="11024">MTAKSQTVCDLRGQACEKLHACSTEMEMFDNVPVTRAAMAFAKLAWPLAGALVLAGCSSAPGPGTYCQSGPKYGTQCYTSTGTGNPGAPLGPAPPPQERSMEPGGMR</sequence>
<organism evidence="2 3">
    <name type="scientific">Pendulispora albinea</name>
    <dbReference type="NCBI Taxonomy" id="2741071"/>
    <lineage>
        <taxon>Bacteria</taxon>
        <taxon>Pseudomonadati</taxon>
        <taxon>Myxococcota</taxon>
        <taxon>Myxococcia</taxon>
        <taxon>Myxococcales</taxon>
        <taxon>Sorangiineae</taxon>
        <taxon>Pendulisporaceae</taxon>
        <taxon>Pendulispora</taxon>
    </lineage>
</organism>